<reference evidence="16 17" key="1">
    <citation type="submission" date="2022-03" db="EMBL/GenBank/DDBJ databases">
        <authorList>
            <person name="Macdonald S."/>
            <person name="Ahmed S."/>
            <person name="Newling K."/>
        </authorList>
    </citation>
    <scope>NUCLEOTIDE SEQUENCE [LARGE SCALE GENOMIC DNA]</scope>
</reference>
<comment type="caution">
    <text evidence="16">The sequence shown here is derived from an EMBL/GenBank/DDBJ whole genome shotgun (WGS) entry which is preliminary data.</text>
</comment>
<feature type="non-terminal residue" evidence="16">
    <location>
        <position position="1"/>
    </location>
</feature>
<evidence type="ECO:0000256" key="7">
    <source>
        <dbReference type="ARBA" id="ARBA00022777"/>
    </source>
</evidence>
<evidence type="ECO:0000256" key="5">
    <source>
        <dbReference type="ARBA" id="ARBA00022729"/>
    </source>
</evidence>
<dbReference type="SUPFAM" id="SSF56112">
    <property type="entry name" value="Protein kinase-like (PK-like)"/>
    <property type="match status" value="1"/>
</dbReference>
<evidence type="ECO:0000256" key="3">
    <source>
        <dbReference type="ARBA" id="ARBA00022679"/>
    </source>
</evidence>
<dbReference type="Pfam" id="PF12819">
    <property type="entry name" value="Malectin_like"/>
    <property type="match status" value="1"/>
</dbReference>
<evidence type="ECO:0000256" key="13">
    <source>
        <dbReference type="SAM" id="Phobius"/>
    </source>
</evidence>
<feature type="transmembrane region" description="Helical" evidence="13">
    <location>
        <begin position="433"/>
        <end position="454"/>
    </location>
</feature>
<accession>A0ABC8LZC8</accession>
<dbReference type="FunFam" id="2.60.120.430:FF:000007">
    <property type="entry name" value="FERONIA receptor-like kinase"/>
    <property type="match status" value="1"/>
</dbReference>
<evidence type="ECO:0000256" key="10">
    <source>
        <dbReference type="ARBA" id="ARBA00023136"/>
    </source>
</evidence>
<keyword evidence="5 14" id="KW-0732">Signal</keyword>
<protein>
    <recommendedName>
        <fullName evidence="15">Protein kinase domain-containing protein</fullName>
    </recommendedName>
</protein>
<evidence type="ECO:0000256" key="14">
    <source>
        <dbReference type="SAM" id="SignalP"/>
    </source>
</evidence>
<dbReference type="PANTHER" id="PTHR34590">
    <property type="entry name" value="OS03G0124300 PROTEIN-RELATED"/>
    <property type="match status" value="1"/>
</dbReference>
<keyword evidence="11" id="KW-0325">Glycoprotein</keyword>
<dbReference type="GO" id="GO:0004674">
    <property type="term" value="F:protein serine/threonine kinase activity"/>
    <property type="evidence" value="ECO:0007669"/>
    <property type="project" value="UniProtKB-KW"/>
</dbReference>
<dbReference type="AlphaFoldDB" id="A0ABC8LZC8"/>
<dbReference type="InterPro" id="IPR000719">
    <property type="entry name" value="Prot_kinase_dom"/>
</dbReference>
<evidence type="ECO:0000256" key="1">
    <source>
        <dbReference type="ARBA" id="ARBA00004479"/>
    </source>
</evidence>
<dbReference type="EMBL" id="CAKOAT010828487">
    <property type="protein sequence ID" value="CAH8389257.1"/>
    <property type="molecule type" value="Genomic_DNA"/>
</dbReference>
<evidence type="ECO:0000313" key="16">
    <source>
        <dbReference type="EMBL" id="CAH8389257.1"/>
    </source>
</evidence>
<keyword evidence="17" id="KW-1185">Reference proteome</keyword>
<keyword evidence="6 12" id="KW-0547">Nucleotide-binding</keyword>
<dbReference type="Proteomes" id="UP001642260">
    <property type="component" value="Unassembled WGS sequence"/>
</dbReference>
<feature type="binding site" evidence="12">
    <location>
        <position position="516"/>
    </location>
    <ligand>
        <name>ATP</name>
        <dbReference type="ChEBI" id="CHEBI:30616"/>
    </ligand>
</feature>
<evidence type="ECO:0000256" key="8">
    <source>
        <dbReference type="ARBA" id="ARBA00022840"/>
    </source>
</evidence>
<keyword evidence="9 13" id="KW-1133">Transmembrane helix</keyword>
<keyword evidence="2" id="KW-0723">Serine/threonine-protein kinase</keyword>
<dbReference type="PROSITE" id="PS00107">
    <property type="entry name" value="PROTEIN_KINASE_ATP"/>
    <property type="match status" value="1"/>
</dbReference>
<dbReference type="FunFam" id="2.60.120.430:FF:000003">
    <property type="entry name" value="FERONIA receptor-like kinase"/>
    <property type="match status" value="1"/>
</dbReference>
<keyword evidence="3" id="KW-0808">Transferase</keyword>
<evidence type="ECO:0000256" key="2">
    <source>
        <dbReference type="ARBA" id="ARBA00022527"/>
    </source>
</evidence>
<comment type="subcellular location">
    <subcellularLocation>
        <location evidence="1">Membrane</location>
        <topology evidence="1">Single-pass type I membrane protein</topology>
    </subcellularLocation>
</comment>
<keyword evidence="10 13" id="KW-0472">Membrane</keyword>
<dbReference type="InterPro" id="IPR045272">
    <property type="entry name" value="ANXUR1/2-like"/>
</dbReference>
<name>A0ABC8LZC8_ERUVS</name>
<proteinExistence type="predicted"/>
<dbReference type="PROSITE" id="PS50011">
    <property type="entry name" value="PROTEIN_KINASE_DOM"/>
    <property type="match status" value="1"/>
</dbReference>
<keyword evidence="8 12" id="KW-0067">ATP-binding</keyword>
<organism evidence="16 17">
    <name type="scientific">Eruca vesicaria subsp. sativa</name>
    <name type="common">Garden rocket</name>
    <name type="synonym">Eruca sativa</name>
    <dbReference type="NCBI Taxonomy" id="29727"/>
    <lineage>
        <taxon>Eukaryota</taxon>
        <taxon>Viridiplantae</taxon>
        <taxon>Streptophyta</taxon>
        <taxon>Embryophyta</taxon>
        <taxon>Tracheophyta</taxon>
        <taxon>Spermatophyta</taxon>
        <taxon>Magnoliopsida</taxon>
        <taxon>eudicotyledons</taxon>
        <taxon>Gunneridae</taxon>
        <taxon>Pentapetalae</taxon>
        <taxon>rosids</taxon>
        <taxon>malvids</taxon>
        <taxon>Brassicales</taxon>
        <taxon>Brassicaceae</taxon>
        <taxon>Brassiceae</taxon>
        <taxon>Eruca</taxon>
    </lineage>
</organism>
<dbReference type="Gene3D" id="3.30.200.20">
    <property type="entry name" value="Phosphorylase Kinase, domain 1"/>
    <property type="match status" value="1"/>
</dbReference>
<evidence type="ECO:0000256" key="11">
    <source>
        <dbReference type="ARBA" id="ARBA00023180"/>
    </source>
</evidence>
<feature type="domain" description="Protein kinase" evidence="15">
    <location>
        <begin position="488"/>
        <end position="577"/>
    </location>
</feature>
<dbReference type="Gene3D" id="2.60.120.430">
    <property type="entry name" value="Galactose-binding lectin"/>
    <property type="match status" value="2"/>
</dbReference>
<feature type="non-terminal residue" evidence="16">
    <location>
        <position position="577"/>
    </location>
</feature>
<sequence>MICFILFVFSILISTSTTGGEGETAACKPTEVFLINCGATSNTSDITGRTWTRDQKDDGLNSDNASFPSKASKLEWPVQQVPYKTVRIFPSKFTYSISVSPGWKFVRLHFYPTRYGSDLDAAKSLFSVTVNGFSLLKNFSPGLTANASSKPFVIKEFIVPVLGEHKTLNLTFKPSPHSLAFINGVEIVSMPNRLYTKGGFDDHITDVGSNGDFEIDDTTALETIYRVNVAGDEVPEVTDPGMFRQWPSDSEVIQKKKFVDTGMYSRIEAFVLERFNYTEKTPACVAPEAVYGTYRSIDNVKYPKQNPEFSLTWLFPVDAGFNYLVRLHFCDSTGKRAALPRFSISIGNKIANAETDVRNMSGDPMIPMYLDFKTFLPGKSGKRPNLRLDLHPQKKENIQYFQCGLSGIEILKLNNSNGNLGGSNIKSPIALHVLRIILIAIGSATGLATFIIVLMRQTKRKNKKDNNVVVFKVLLKQYTYAELKKITKSFSHTLGKGGFGTVYGGNLCNGVKVAVKVMKDLKGTGEDFMNEIRSMSQTSHVNIVSLLGFCYEGSKRAIVYEFLENGSLDQFISVASL</sequence>
<feature type="signal peptide" evidence="14">
    <location>
        <begin position="1"/>
        <end position="19"/>
    </location>
</feature>
<dbReference type="PANTHER" id="PTHR34590:SF5">
    <property type="entry name" value="OS04G0586500 PROTEIN"/>
    <property type="match status" value="1"/>
</dbReference>
<dbReference type="InterPro" id="IPR024788">
    <property type="entry name" value="Malectin-like_Carb-bd_dom"/>
</dbReference>
<feature type="chain" id="PRO_5044864352" description="Protein kinase domain-containing protein" evidence="14">
    <location>
        <begin position="20"/>
        <end position="577"/>
    </location>
</feature>
<evidence type="ECO:0000259" key="15">
    <source>
        <dbReference type="PROSITE" id="PS50011"/>
    </source>
</evidence>
<gene>
    <name evidence="16" type="ORF">ERUC_LOCUS41740</name>
</gene>
<dbReference type="GO" id="GO:0016020">
    <property type="term" value="C:membrane"/>
    <property type="evidence" value="ECO:0007669"/>
    <property type="project" value="UniProtKB-SubCell"/>
</dbReference>
<dbReference type="FunFam" id="3.30.200.20:FF:000178">
    <property type="entry name" value="serine/threonine-protein kinase PBS1-like"/>
    <property type="match status" value="1"/>
</dbReference>
<evidence type="ECO:0000256" key="12">
    <source>
        <dbReference type="PROSITE-ProRule" id="PRU10141"/>
    </source>
</evidence>
<keyword evidence="4 13" id="KW-0812">Transmembrane</keyword>
<dbReference type="InterPro" id="IPR001245">
    <property type="entry name" value="Ser-Thr/Tyr_kinase_cat_dom"/>
</dbReference>
<evidence type="ECO:0000313" key="17">
    <source>
        <dbReference type="Proteomes" id="UP001642260"/>
    </source>
</evidence>
<dbReference type="InterPro" id="IPR011009">
    <property type="entry name" value="Kinase-like_dom_sf"/>
</dbReference>
<evidence type="ECO:0000256" key="4">
    <source>
        <dbReference type="ARBA" id="ARBA00022692"/>
    </source>
</evidence>
<dbReference type="InterPro" id="IPR017441">
    <property type="entry name" value="Protein_kinase_ATP_BS"/>
</dbReference>
<dbReference type="GO" id="GO:0005524">
    <property type="term" value="F:ATP binding"/>
    <property type="evidence" value="ECO:0007669"/>
    <property type="project" value="UniProtKB-UniRule"/>
</dbReference>
<dbReference type="Pfam" id="PF07714">
    <property type="entry name" value="PK_Tyr_Ser-Thr"/>
    <property type="match status" value="1"/>
</dbReference>
<evidence type="ECO:0000256" key="9">
    <source>
        <dbReference type="ARBA" id="ARBA00022989"/>
    </source>
</evidence>
<keyword evidence="7" id="KW-0418">Kinase</keyword>
<evidence type="ECO:0000256" key="6">
    <source>
        <dbReference type="ARBA" id="ARBA00022741"/>
    </source>
</evidence>